<gene>
    <name evidence="1" type="ORF">OE88DRAFT_1667618</name>
</gene>
<organism evidence="1 2">
    <name type="scientific">Heliocybe sulcata</name>
    <dbReference type="NCBI Taxonomy" id="5364"/>
    <lineage>
        <taxon>Eukaryota</taxon>
        <taxon>Fungi</taxon>
        <taxon>Dikarya</taxon>
        <taxon>Basidiomycota</taxon>
        <taxon>Agaricomycotina</taxon>
        <taxon>Agaricomycetes</taxon>
        <taxon>Gloeophyllales</taxon>
        <taxon>Gloeophyllaceae</taxon>
        <taxon>Heliocybe</taxon>
    </lineage>
</organism>
<reference evidence="1 2" key="1">
    <citation type="journal article" date="2019" name="Nat. Ecol. Evol.">
        <title>Megaphylogeny resolves global patterns of mushroom evolution.</title>
        <authorList>
            <person name="Varga T."/>
            <person name="Krizsan K."/>
            <person name="Foldi C."/>
            <person name="Dima B."/>
            <person name="Sanchez-Garcia M."/>
            <person name="Sanchez-Ramirez S."/>
            <person name="Szollosi G.J."/>
            <person name="Szarkandi J.G."/>
            <person name="Papp V."/>
            <person name="Albert L."/>
            <person name="Andreopoulos W."/>
            <person name="Angelini C."/>
            <person name="Antonin V."/>
            <person name="Barry K.W."/>
            <person name="Bougher N.L."/>
            <person name="Buchanan P."/>
            <person name="Buyck B."/>
            <person name="Bense V."/>
            <person name="Catcheside P."/>
            <person name="Chovatia M."/>
            <person name="Cooper J."/>
            <person name="Damon W."/>
            <person name="Desjardin D."/>
            <person name="Finy P."/>
            <person name="Geml J."/>
            <person name="Haridas S."/>
            <person name="Hughes K."/>
            <person name="Justo A."/>
            <person name="Karasinski D."/>
            <person name="Kautmanova I."/>
            <person name="Kiss B."/>
            <person name="Kocsube S."/>
            <person name="Kotiranta H."/>
            <person name="LaButti K.M."/>
            <person name="Lechner B.E."/>
            <person name="Liimatainen K."/>
            <person name="Lipzen A."/>
            <person name="Lukacs Z."/>
            <person name="Mihaltcheva S."/>
            <person name="Morgado L.N."/>
            <person name="Niskanen T."/>
            <person name="Noordeloos M.E."/>
            <person name="Ohm R.A."/>
            <person name="Ortiz-Santana B."/>
            <person name="Ovrebo C."/>
            <person name="Racz N."/>
            <person name="Riley R."/>
            <person name="Savchenko A."/>
            <person name="Shiryaev A."/>
            <person name="Soop K."/>
            <person name="Spirin V."/>
            <person name="Szebenyi C."/>
            <person name="Tomsovsky M."/>
            <person name="Tulloss R.E."/>
            <person name="Uehling J."/>
            <person name="Grigoriev I.V."/>
            <person name="Vagvolgyi C."/>
            <person name="Papp T."/>
            <person name="Martin F.M."/>
            <person name="Miettinen O."/>
            <person name="Hibbett D.S."/>
            <person name="Nagy L.G."/>
        </authorList>
    </citation>
    <scope>NUCLEOTIDE SEQUENCE [LARGE SCALE GENOMIC DNA]</scope>
    <source>
        <strain evidence="1 2">OMC1185</strain>
    </source>
</reference>
<dbReference type="AlphaFoldDB" id="A0A5C3MP57"/>
<evidence type="ECO:0000313" key="2">
    <source>
        <dbReference type="Proteomes" id="UP000305948"/>
    </source>
</evidence>
<dbReference type="EMBL" id="ML213529">
    <property type="protein sequence ID" value="TFK46565.1"/>
    <property type="molecule type" value="Genomic_DNA"/>
</dbReference>
<keyword evidence="2" id="KW-1185">Reference proteome</keyword>
<accession>A0A5C3MP57</accession>
<name>A0A5C3MP57_9AGAM</name>
<proteinExistence type="predicted"/>
<protein>
    <submittedName>
        <fullName evidence="1">Uncharacterized protein</fullName>
    </submittedName>
</protein>
<dbReference type="Proteomes" id="UP000305948">
    <property type="component" value="Unassembled WGS sequence"/>
</dbReference>
<evidence type="ECO:0000313" key="1">
    <source>
        <dbReference type="EMBL" id="TFK46565.1"/>
    </source>
</evidence>
<sequence length="303" mass="33598">MALDSLQPGEHIIIGNTEFEYAESSDDGSVLDRPGVGRTMDRVLDRVSAPLSVFLAQRLPLRTPSRRGHDTTHVDLTSANLEWLGPGSLITVRGIDYEYADSDASDDDAPGPGHTLGKLVKRVSAPLEMFLGLCSDLLGNGPDAIFCGLMDSEFPPPRRKGEVLRVRRRRNLVFWIRSIEGDDNPLWSGYGVVDGVIARLLPFIIDRRYHFSVRLTAAHYLLVLLARCIHTGHILPFISNILDALLRLCQEGSRRGYSAETLKPLVRTLASRDDFLRISYCGKKEVPDAVLCVTPQSLPDLLI</sequence>